<protein>
    <submittedName>
        <fullName evidence="1">Uncharacterized protein</fullName>
    </submittedName>
</protein>
<proteinExistence type="predicted"/>
<dbReference type="EMBL" id="BK032823">
    <property type="protein sequence ID" value="DAF62294.1"/>
    <property type="molecule type" value="Genomic_DNA"/>
</dbReference>
<reference evidence="1" key="1">
    <citation type="journal article" date="2021" name="Proc. Natl. Acad. Sci. U.S.A.">
        <title>A Catalog of Tens of Thousands of Viruses from Human Metagenomes Reveals Hidden Associations with Chronic Diseases.</title>
        <authorList>
            <person name="Tisza M.J."/>
            <person name="Buck C.B."/>
        </authorList>
    </citation>
    <scope>NUCLEOTIDE SEQUENCE</scope>
    <source>
        <strain evidence="1">CtIty1</strain>
    </source>
</reference>
<accession>A0A8S5TG95</accession>
<organism evidence="1">
    <name type="scientific">Myoviridae sp. ctIty1</name>
    <dbReference type="NCBI Taxonomy" id="2827673"/>
    <lineage>
        <taxon>Viruses</taxon>
        <taxon>Duplodnaviria</taxon>
        <taxon>Heunggongvirae</taxon>
        <taxon>Uroviricota</taxon>
        <taxon>Caudoviricetes</taxon>
    </lineage>
</organism>
<sequence>MDKGFVSLIHLLVCSHLYNTKFLKGGKVNV</sequence>
<evidence type="ECO:0000313" key="1">
    <source>
        <dbReference type="EMBL" id="DAF62294.1"/>
    </source>
</evidence>
<name>A0A8S5TG95_9CAUD</name>